<dbReference type="AlphaFoldDB" id="A0A7J7L1S3"/>
<accession>A0A7J7L1S3</accession>
<organism evidence="3 4">
    <name type="scientific">Kingdonia uniflora</name>
    <dbReference type="NCBI Taxonomy" id="39325"/>
    <lineage>
        <taxon>Eukaryota</taxon>
        <taxon>Viridiplantae</taxon>
        <taxon>Streptophyta</taxon>
        <taxon>Embryophyta</taxon>
        <taxon>Tracheophyta</taxon>
        <taxon>Spermatophyta</taxon>
        <taxon>Magnoliopsida</taxon>
        <taxon>Ranunculales</taxon>
        <taxon>Circaeasteraceae</taxon>
        <taxon>Kingdonia</taxon>
    </lineage>
</organism>
<dbReference type="Proteomes" id="UP000541444">
    <property type="component" value="Unassembled WGS sequence"/>
</dbReference>
<evidence type="ECO:0000313" key="4">
    <source>
        <dbReference type="Proteomes" id="UP000541444"/>
    </source>
</evidence>
<keyword evidence="1" id="KW-1133">Transmembrane helix</keyword>
<gene>
    <name evidence="3" type="ORF">GIB67_016037</name>
</gene>
<protein>
    <recommendedName>
        <fullName evidence="2">DUF1279 domain-containing protein</fullName>
    </recommendedName>
</protein>
<feature type="domain" description="DUF1279" evidence="2">
    <location>
        <begin position="3"/>
        <end position="76"/>
    </location>
</feature>
<name>A0A7J7L1S3_9MAGN</name>
<dbReference type="InterPro" id="IPR009688">
    <property type="entry name" value="FAM210A/B-like_dom"/>
</dbReference>
<keyword evidence="1" id="KW-0812">Transmembrane</keyword>
<dbReference type="EMBL" id="JACGCM010002686">
    <property type="protein sequence ID" value="KAF6136581.1"/>
    <property type="molecule type" value="Genomic_DNA"/>
</dbReference>
<feature type="transmembrane region" description="Helical" evidence="1">
    <location>
        <begin position="65"/>
        <end position="85"/>
    </location>
</feature>
<sequence length="87" mass="9624">MPISTASIIGLYVAIRNNVDVESLFEKVGISSVGISKQDKFETLDGFQENPTTVEKPKKNRTAEMAIFSGSAFSLAFLWLLLLTIER</sequence>
<dbReference type="Pfam" id="PF06916">
    <property type="entry name" value="FAM210A-B_dom"/>
    <property type="match status" value="1"/>
</dbReference>
<evidence type="ECO:0000256" key="1">
    <source>
        <dbReference type="SAM" id="Phobius"/>
    </source>
</evidence>
<evidence type="ECO:0000259" key="2">
    <source>
        <dbReference type="Pfam" id="PF06916"/>
    </source>
</evidence>
<proteinExistence type="predicted"/>
<comment type="caution">
    <text evidence="3">The sequence shown here is derived from an EMBL/GenBank/DDBJ whole genome shotgun (WGS) entry which is preliminary data.</text>
</comment>
<dbReference type="OrthoDB" id="426386at2759"/>
<keyword evidence="1" id="KW-0472">Membrane</keyword>
<keyword evidence="4" id="KW-1185">Reference proteome</keyword>
<evidence type="ECO:0000313" key="3">
    <source>
        <dbReference type="EMBL" id="KAF6136581.1"/>
    </source>
</evidence>
<reference evidence="3 4" key="1">
    <citation type="journal article" date="2020" name="IScience">
        <title>Genome Sequencing of the Endangered Kingdonia uniflora (Circaeasteraceae, Ranunculales) Reveals Potential Mechanisms of Evolutionary Specialization.</title>
        <authorList>
            <person name="Sun Y."/>
            <person name="Deng T."/>
            <person name="Zhang A."/>
            <person name="Moore M.J."/>
            <person name="Landis J.B."/>
            <person name="Lin N."/>
            <person name="Zhang H."/>
            <person name="Zhang X."/>
            <person name="Huang J."/>
            <person name="Zhang X."/>
            <person name="Sun H."/>
            <person name="Wang H."/>
        </authorList>
    </citation>
    <scope>NUCLEOTIDE SEQUENCE [LARGE SCALE GENOMIC DNA]</scope>
    <source>
        <strain evidence="3">TB1705</strain>
        <tissue evidence="3">Leaf</tissue>
    </source>
</reference>